<dbReference type="InterPro" id="IPR025737">
    <property type="entry name" value="FApF"/>
</dbReference>
<protein>
    <submittedName>
        <fullName evidence="1">Transporter</fullName>
    </submittedName>
</protein>
<sequence length="265" mass="27430">MHRRLIAALSIAMPIAADAQEARELCPSRPGLGTPACIVDSGRVLAETGLASFEREDDGEVRTDTLIAADALVRLGLDGDSEVQLGWTAFGRVRERDRITGDMATQSGLGDISLAYKRSLASPDGSGWSIAVQPFATLPVGGGAIGAGDWGAGLLVPVTGELGGGVSFELTPRIDAAVDADRSGRHLAFGSVIGVELAVSDAVSLTLEASALRDDDPDGPRTEMLGAAALAWQPGDDVQIDAGGAVGLNRHSPDFQLYLGVARRF</sequence>
<proteinExistence type="predicted"/>
<evidence type="ECO:0000313" key="1">
    <source>
        <dbReference type="EMBL" id="UUL81465.1"/>
    </source>
</evidence>
<gene>
    <name evidence="1" type="ORF">NMP03_09585</name>
</gene>
<name>A0ABY5L6V3_9SPHN</name>
<evidence type="ECO:0000313" key="2">
    <source>
        <dbReference type="Proteomes" id="UP001058533"/>
    </source>
</evidence>
<dbReference type="Pfam" id="PF13557">
    <property type="entry name" value="Phenol_MetA_deg"/>
    <property type="match status" value="1"/>
</dbReference>
<reference evidence="1" key="1">
    <citation type="submission" date="2022-07" db="EMBL/GenBank/DDBJ databases">
        <title>Sphingomonas sp. nov., a novel bacterium isolated from the north slope of the Mount Everest.</title>
        <authorList>
            <person name="Cui X."/>
            <person name="Liu Y."/>
        </authorList>
    </citation>
    <scope>NUCLEOTIDE SEQUENCE</scope>
    <source>
        <strain evidence="1">S5-59</strain>
    </source>
</reference>
<accession>A0ABY5L6V3</accession>
<keyword evidence="2" id="KW-1185">Reference proteome</keyword>
<organism evidence="1 2">
    <name type="scientific">Sphingomonas qomolangmaensis</name>
    <dbReference type="NCBI Taxonomy" id="2918765"/>
    <lineage>
        <taxon>Bacteria</taxon>
        <taxon>Pseudomonadati</taxon>
        <taxon>Pseudomonadota</taxon>
        <taxon>Alphaproteobacteria</taxon>
        <taxon>Sphingomonadales</taxon>
        <taxon>Sphingomonadaceae</taxon>
        <taxon>Sphingomonas</taxon>
    </lineage>
</organism>
<dbReference type="EMBL" id="CP101740">
    <property type="protein sequence ID" value="UUL81465.1"/>
    <property type="molecule type" value="Genomic_DNA"/>
</dbReference>
<dbReference type="RefSeq" id="WP_256505146.1">
    <property type="nucleotide sequence ID" value="NZ_CP101740.1"/>
</dbReference>
<dbReference type="Proteomes" id="UP001058533">
    <property type="component" value="Chromosome"/>
</dbReference>